<dbReference type="KEGG" id="pco:PHACADRAFT_263274"/>
<proteinExistence type="predicted"/>
<dbReference type="HOGENOM" id="CLU_2427756_0_0_1"/>
<dbReference type="AlphaFoldDB" id="K5VXA6"/>
<evidence type="ECO:0000313" key="3">
    <source>
        <dbReference type="Proteomes" id="UP000008370"/>
    </source>
</evidence>
<dbReference type="RefSeq" id="XP_007400390.1">
    <property type="nucleotide sequence ID" value="XM_007400328.1"/>
</dbReference>
<dbReference type="EMBL" id="JH930477">
    <property type="protein sequence ID" value="EKM51239.1"/>
    <property type="molecule type" value="Genomic_DNA"/>
</dbReference>
<dbReference type="InParanoid" id="K5VXA6"/>
<feature type="region of interest" description="Disordered" evidence="1">
    <location>
        <begin position="72"/>
        <end position="91"/>
    </location>
</feature>
<dbReference type="Proteomes" id="UP000008370">
    <property type="component" value="Unassembled WGS sequence"/>
</dbReference>
<dbReference type="GeneID" id="18918515"/>
<organism evidence="2 3">
    <name type="scientific">Phanerochaete carnosa (strain HHB-10118-sp)</name>
    <name type="common">White-rot fungus</name>
    <name type="synonym">Peniophora carnosa</name>
    <dbReference type="NCBI Taxonomy" id="650164"/>
    <lineage>
        <taxon>Eukaryota</taxon>
        <taxon>Fungi</taxon>
        <taxon>Dikarya</taxon>
        <taxon>Basidiomycota</taxon>
        <taxon>Agaricomycotina</taxon>
        <taxon>Agaricomycetes</taxon>
        <taxon>Polyporales</taxon>
        <taxon>Phanerochaetaceae</taxon>
        <taxon>Phanerochaete</taxon>
    </lineage>
</organism>
<keyword evidence="3" id="KW-1185">Reference proteome</keyword>
<evidence type="ECO:0000256" key="1">
    <source>
        <dbReference type="SAM" id="MobiDB-lite"/>
    </source>
</evidence>
<reference evidence="2 3" key="1">
    <citation type="journal article" date="2012" name="BMC Genomics">
        <title>Comparative genomics of the white-rot fungi, Phanerochaete carnosa and P. chrysosporium, to elucidate the genetic basis of the distinct wood types they colonize.</title>
        <authorList>
            <person name="Suzuki H."/>
            <person name="MacDonald J."/>
            <person name="Syed K."/>
            <person name="Salamov A."/>
            <person name="Hori C."/>
            <person name="Aerts A."/>
            <person name="Henrissat B."/>
            <person name="Wiebenga A."/>
            <person name="vanKuyk P.A."/>
            <person name="Barry K."/>
            <person name="Lindquist E."/>
            <person name="LaButti K."/>
            <person name="Lapidus A."/>
            <person name="Lucas S."/>
            <person name="Coutinho P."/>
            <person name="Gong Y."/>
            <person name="Samejima M."/>
            <person name="Mahadevan R."/>
            <person name="Abou-Zaid M."/>
            <person name="de Vries R.P."/>
            <person name="Igarashi K."/>
            <person name="Yadav J.S."/>
            <person name="Grigoriev I.V."/>
            <person name="Master E.R."/>
        </authorList>
    </citation>
    <scope>NUCLEOTIDE SEQUENCE [LARGE SCALE GENOMIC DNA]</scope>
    <source>
        <strain evidence="2 3">HHB-10118-sp</strain>
    </source>
</reference>
<gene>
    <name evidence="2" type="ORF">PHACADRAFT_263274</name>
</gene>
<protein>
    <submittedName>
        <fullName evidence="2">Uncharacterized protein</fullName>
    </submittedName>
</protein>
<name>K5VXA6_PHACS</name>
<sequence length="91" mass="10262">MQLTYIRLLGNLLTYAPSNAGKAHIAQSVSSCKSDEELFDLGQFYQQHFIRACELCTLTASYHTRWAKRCGSQEQRSRSSTESSRIGTVVQ</sequence>
<evidence type="ECO:0000313" key="2">
    <source>
        <dbReference type="EMBL" id="EKM51239.1"/>
    </source>
</evidence>
<feature type="compositionally biased region" description="Low complexity" evidence="1">
    <location>
        <begin position="72"/>
        <end position="85"/>
    </location>
</feature>
<accession>K5VXA6</accession>